<evidence type="ECO:0008006" key="6">
    <source>
        <dbReference type="Google" id="ProtNLM"/>
    </source>
</evidence>
<evidence type="ECO:0000256" key="2">
    <source>
        <dbReference type="ARBA" id="ARBA00023002"/>
    </source>
</evidence>
<dbReference type="RefSeq" id="WP_114055738.1">
    <property type="nucleotide sequence ID" value="NZ_CP030862.1"/>
</dbReference>
<dbReference type="KEGG" id="sgz:C0216_14740"/>
<keyword evidence="2" id="KW-0560">Oxidoreductase</keyword>
<gene>
    <name evidence="4" type="ORF">C0216_14740</name>
</gene>
<reference evidence="4 5" key="1">
    <citation type="submission" date="2018-01" db="EMBL/GenBank/DDBJ databases">
        <title>Draft genome Sequence of streptomyces globosus LZH-48.</title>
        <authorList>
            <person name="Ran K."/>
            <person name="Li Z."/>
            <person name="Wei S."/>
            <person name="Dong R."/>
        </authorList>
    </citation>
    <scope>NUCLEOTIDE SEQUENCE [LARGE SCALE GENOMIC DNA]</scope>
    <source>
        <strain evidence="4 5">LZH-48</strain>
    </source>
</reference>
<evidence type="ECO:0000313" key="5">
    <source>
        <dbReference type="Proteomes" id="UP000252004"/>
    </source>
</evidence>
<keyword evidence="3" id="KW-1133">Transmembrane helix</keyword>
<keyword evidence="3" id="KW-0472">Membrane</keyword>
<dbReference type="AlphaFoldDB" id="A0A344U0X8"/>
<evidence type="ECO:0000313" key="4">
    <source>
        <dbReference type="EMBL" id="AXE24549.1"/>
    </source>
</evidence>
<dbReference type="EMBL" id="CP030862">
    <property type="protein sequence ID" value="AXE24549.1"/>
    <property type="molecule type" value="Genomic_DNA"/>
</dbReference>
<comment type="similarity">
    <text evidence="1">Belongs to the short-chain dehydrogenases/reductases (SDR) family.</text>
</comment>
<dbReference type="GO" id="GO:0016491">
    <property type="term" value="F:oxidoreductase activity"/>
    <property type="evidence" value="ECO:0007669"/>
    <property type="project" value="UniProtKB-KW"/>
</dbReference>
<feature type="transmembrane region" description="Helical" evidence="3">
    <location>
        <begin position="28"/>
        <end position="47"/>
    </location>
</feature>
<dbReference type="PANTHER" id="PTHR44196">
    <property type="entry name" value="DEHYDROGENASE/REDUCTASE SDR FAMILY MEMBER 7B"/>
    <property type="match status" value="1"/>
</dbReference>
<keyword evidence="5" id="KW-1185">Reference proteome</keyword>
<name>A0A344U0X8_9ACTN</name>
<accession>A0A344U0X8</accession>
<evidence type="ECO:0000256" key="3">
    <source>
        <dbReference type="SAM" id="Phobius"/>
    </source>
</evidence>
<organism evidence="4 5">
    <name type="scientific">Streptomyces globosus</name>
    <dbReference type="NCBI Taxonomy" id="68209"/>
    <lineage>
        <taxon>Bacteria</taxon>
        <taxon>Bacillati</taxon>
        <taxon>Actinomycetota</taxon>
        <taxon>Actinomycetes</taxon>
        <taxon>Kitasatosporales</taxon>
        <taxon>Streptomycetaceae</taxon>
        <taxon>Streptomyces</taxon>
    </lineage>
</organism>
<dbReference type="Pfam" id="PF00106">
    <property type="entry name" value="adh_short"/>
    <property type="match status" value="1"/>
</dbReference>
<dbReference type="Proteomes" id="UP000252004">
    <property type="component" value="Chromosome"/>
</dbReference>
<dbReference type="InterPro" id="IPR002347">
    <property type="entry name" value="SDR_fam"/>
</dbReference>
<dbReference type="OrthoDB" id="5242868at2"/>
<dbReference type="GO" id="GO:0016020">
    <property type="term" value="C:membrane"/>
    <property type="evidence" value="ECO:0007669"/>
    <property type="project" value="TreeGrafter"/>
</dbReference>
<proteinExistence type="inferred from homology"/>
<protein>
    <recommendedName>
        <fullName evidence="6">Short-chain dehydrogenase</fullName>
    </recommendedName>
</protein>
<sequence length="192" mass="19828">MRRLLDVNAVGALNGARAAVPVMRRQGGGVLADVASLLGAAVAAPYMGAYAMSKAALAAFDDVLRREPALQGESRIAVCTVLPTGVDTPFFRNAANHSRVPVGPYARSMAAAHALAPGLLRRGIARRTDRAYLDRGRPRLPQAGNLHTPTGARAALHGGRHGGARTAARRAAAAAAAVLAVRAALRGRPAPR</sequence>
<dbReference type="InterPro" id="IPR036291">
    <property type="entry name" value="NAD(P)-bd_dom_sf"/>
</dbReference>
<keyword evidence="3" id="KW-0812">Transmembrane</keyword>
<evidence type="ECO:0000256" key="1">
    <source>
        <dbReference type="ARBA" id="ARBA00006484"/>
    </source>
</evidence>
<dbReference type="SUPFAM" id="SSF51735">
    <property type="entry name" value="NAD(P)-binding Rossmann-fold domains"/>
    <property type="match status" value="1"/>
</dbReference>
<dbReference type="PANTHER" id="PTHR44196:SF1">
    <property type="entry name" value="DEHYDROGENASE_REDUCTASE SDR FAMILY MEMBER 7B"/>
    <property type="match status" value="1"/>
</dbReference>
<dbReference type="Gene3D" id="3.40.50.720">
    <property type="entry name" value="NAD(P)-binding Rossmann-like Domain"/>
    <property type="match status" value="1"/>
</dbReference>